<keyword evidence="2" id="KW-1185">Reference proteome</keyword>
<comment type="caution">
    <text evidence="1">The sequence shown here is derived from an EMBL/GenBank/DDBJ whole genome shotgun (WGS) entry which is preliminary data.</text>
</comment>
<name>A0A8H2ZKD8_9SACH</name>
<sequence>MISCMPSTPNHRRPDPIDIVLALARSEIASNNSRSCCARIALRRHHHQLCSLALSRFHSEQSRANDMTENGNERSCLFCLSAVCLSLFCRKRKWKKKKRKKSRERDEITTTTRATSMRDRETERVKIILFIGNSLQTRKIHKHLISHYR</sequence>
<dbReference type="GeneID" id="64859961"/>
<dbReference type="AlphaFoldDB" id="A0A8H2ZKD8"/>
<accession>A0A8H2ZKD8</accession>
<dbReference type="RefSeq" id="XP_041408707.1">
    <property type="nucleotide sequence ID" value="XM_041552773.1"/>
</dbReference>
<dbReference type="EMBL" id="CAEFZW010000012">
    <property type="protein sequence ID" value="CAB4256863.1"/>
    <property type="molecule type" value="Genomic_DNA"/>
</dbReference>
<gene>
    <name evidence="1" type="ORF">KABA2_12S00902</name>
</gene>
<dbReference type="Proteomes" id="UP000644660">
    <property type="component" value="Unassembled WGS sequence"/>
</dbReference>
<proteinExistence type="predicted"/>
<reference evidence="1 2" key="1">
    <citation type="submission" date="2020-05" db="EMBL/GenBank/DDBJ databases">
        <authorList>
            <person name="Casaregola S."/>
            <person name="Devillers H."/>
            <person name="Grondin C."/>
        </authorList>
    </citation>
    <scope>NUCLEOTIDE SEQUENCE [LARGE SCALE GENOMIC DNA]</scope>
    <source>
        <strain evidence="1 2">CLIB 1767</strain>
    </source>
</reference>
<protein>
    <submittedName>
        <fullName evidence="1">Uncharacterized protein</fullName>
    </submittedName>
</protein>
<organism evidence="1 2">
    <name type="scientific">Maudiozyma barnettii</name>
    <dbReference type="NCBI Taxonomy" id="61262"/>
    <lineage>
        <taxon>Eukaryota</taxon>
        <taxon>Fungi</taxon>
        <taxon>Dikarya</taxon>
        <taxon>Ascomycota</taxon>
        <taxon>Saccharomycotina</taxon>
        <taxon>Saccharomycetes</taxon>
        <taxon>Saccharomycetales</taxon>
        <taxon>Saccharomycetaceae</taxon>
        <taxon>Maudiozyma</taxon>
    </lineage>
</organism>
<evidence type="ECO:0000313" key="2">
    <source>
        <dbReference type="Proteomes" id="UP000644660"/>
    </source>
</evidence>
<evidence type="ECO:0000313" key="1">
    <source>
        <dbReference type="EMBL" id="CAB4256863.1"/>
    </source>
</evidence>